<protein>
    <submittedName>
        <fullName evidence="1">Uncharacterized protein</fullName>
    </submittedName>
</protein>
<proteinExistence type="predicted"/>
<dbReference type="GeneID" id="7333154"/>
<accession>A0A0H3C815</accession>
<dbReference type="PATRIC" id="fig|565050.3.peg.1459"/>
<name>A0A0H3C815_CAUVN</name>
<dbReference type="RefSeq" id="YP_002516853.1">
    <property type="nucleotide sequence ID" value="NC_011916.1"/>
</dbReference>
<dbReference type="RefSeq" id="WP_012640233.1">
    <property type="nucleotide sequence ID" value="NC_011916.1"/>
</dbReference>
<reference evidence="1 2" key="1">
    <citation type="journal article" date="2010" name="J. Bacteriol.">
        <title>The genetic basis of laboratory adaptation in Caulobacter crescentus.</title>
        <authorList>
            <person name="Marks M.E."/>
            <person name="Castro-Rojas C.M."/>
            <person name="Teiling C."/>
            <person name="Du L."/>
            <person name="Kapatral V."/>
            <person name="Walunas T.L."/>
            <person name="Crosson S."/>
        </authorList>
    </citation>
    <scope>NUCLEOTIDE SEQUENCE [LARGE SCALE GENOMIC DNA]</scope>
    <source>
        <strain evidence="2">NA1000 / CB15N</strain>
    </source>
</reference>
<organism evidence="1 2">
    <name type="scientific">Caulobacter vibrioides (strain NA1000 / CB15N)</name>
    <name type="common">Caulobacter crescentus</name>
    <dbReference type="NCBI Taxonomy" id="565050"/>
    <lineage>
        <taxon>Bacteria</taxon>
        <taxon>Pseudomonadati</taxon>
        <taxon>Pseudomonadota</taxon>
        <taxon>Alphaproteobacteria</taxon>
        <taxon>Caulobacterales</taxon>
        <taxon>Caulobacteraceae</taxon>
        <taxon>Caulobacter</taxon>
    </lineage>
</organism>
<dbReference type="AlphaFoldDB" id="A0A0H3C815"/>
<dbReference type="HOGENOM" id="CLU_1882003_0_0_5"/>
<dbReference type="EMBL" id="CP001340">
    <property type="protein sequence ID" value="ACL94945.1"/>
    <property type="molecule type" value="Genomic_DNA"/>
</dbReference>
<evidence type="ECO:0000313" key="2">
    <source>
        <dbReference type="Proteomes" id="UP000001364"/>
    </source>
</evidence>
<evidence type="ECO:0000313" key="1">
    <source>
        <dbReference type="EMBL" id="ACL94945.1"/>
    </source>
</evidence>
<keyword evidence="2" id="KW-1185">Reference proteome</keyword>
<dbReference type="OrthoDB" id="7188061at2"/>
<dbReference type="Proteomes" id="UP000001364">
    <property type="component" value="Chromosome"/>
</dbReference>
<gene>
    <name evidence="1" type="ordered locus">CCNA_01480</name>
</gene>
<sequence>MTEPTPGKVVELVIGLDENYCFMNFVDPRRPRRLFLDLTERCELVFTLSDQLINAGWSFQRRPIEIHRDFGVNFSSYVWVPYSIDGGDPAPRSRFKIIYEDQRMGEYTYSLLMMDSRGQKIDLDPDIENGAGRIP</sequence>
<dbReference type="KEGG" id="ccs:CCNA_01480"/>